<keyword evidence="8" id="KW-0472">Membrane</keyword>
<dbReference type="InterPro" id="IPR023753">
    <property type="entry name" value="FAD/NAD-binding_dom"/>
</dbReference>
<gene>
    <name evidence="10" type="primary">yjlD</name>
    <name evidence="10" type="ORF">H0A61_00079</name>
</gene>
<dbReference type="InterPro" id="IPR036188">
    <property type="entry name" value="FAD/NAD-bd_sf"/>
</dbReference>
<evidence type="ECO:0000256" key="2">
    <source>
        <dbReference type="ARBA" id="ARBA00012637"/>
    </source>
</evidence>
<dbReference type="Gene3D" id="3.50.50.100">
    <property type="match status" value="1"/>
</dbReference>
<keyword evidence="6" id="KW-0520">NAD</keyword>
<dbReference type="EC" id="1.6.5.9" evidence="2"/>
<evidence type="ECO:0000313" key="11">
    <source>
        <dbReference type="Proteomes" id="UP000662904"/>
    </source>
</evidence>
<protein>
    <recommendedName>
        <fullName evidence="2">NADH:ubiquinone reductase (non-electrogenic)</fullName>
        <ecNumber evidence="2">1.6.5.9</ecNumber>
    </recommendedName>
</protein>
<sequence>MSNEKKIVILGAGYGGVHAAKLFHKKFKKKDNIKITLIDKNPFHTLMTDLHEIAGARVEKEAVKVNLKGIFAGKKVEVITDEIKDIDFKKKKLISENTVYEYDYLVIGTGAEPAFFGIPGAEEYGLTIWSLEDALKIRKHIEGMFDKASREKNPEKRREMLTFAVAGAGFTGVEVIGELAEWKKKLCSIYGIDKNEVRLFIIEALPNILPMLESDLQAKAAKHMKKMGIEVVTNTPIVEVKKDAVALKDGTVIPTRTLIWTAGVQGNSFAAKLGLTIGKKNRVQANKFMQSVDYSNVYLIGDNGYLEEDGKTGYPQIVESALQTAETAVHNIIADIENAPKKPFKPNYHGFMVSIGSRYAVANVVGIKLSGFFAMAVKHLVNLHYLFGVGGFALCIKYLMHEFFDIKDNRSILGGHLSNKIPILWLLPLRIFVGYKWLGQGIQKLPKILEDPSNIFLIPAPVKDAVSSATQAAADAATSATPAGESAVSQWGQALPVPGFIEKIVDWSMQTFFYTPEGGFTVWAQVFQAAMVIGEIVIGLCLIAGLFTTLASIASVGMGLMIWASGMAPLEMLWYLAAGIALIGGAGRAFGLDYYVIPVIKDWWKKNKLAYKTYLFIE</sequence>
<evidence type="ECO:0000256" key="4">
    <source>
        <dbReference type="ARBA" id="ARBA00022827"/>
    </source>
</evidence>
<dbReference type="PANTHER" id="PTHR43706">
    <property type="entry name" value="NADH DEHYDROGENASE"/>
    <property type="match status" value="1"/>
</dbReference>
<dbReference type="RefSeq" id="WP_206708018.1">
    <property type="nucleotide sequence ID" value="NZ_CP059066.1"/>
</dbReference>
<keyword evidence="5 10" id="KW-0560">Oxidoreductase</keyword>
<evidence type="ECO:0000313" key="10">
    <source>
        <dbReference type="EMBL" id="QSQ07763.1"/>
    </source>
</evidence>
<reference evidence="10" key="1">
    <citation type="submission" date="2020-07" db="EMBL/GenBank/DDBJ databases">
        <title>Koleobacter methoxysyntrophicus gen. nov., sp. nov., a novel anaerobic bacterium isolated from deep subsurface oil field and proposal of Koleobacterales ord. nov. in the phylum Firmicutes.</title>
        <authorList>
            <person name="Sakamoto S."/>
            <person name="Tamaki H."/>
        </authorList>
    </citation>
    <scope>NUCLEOTIDE SEQUENCE</scope>
    <source>
        <strain evidence="10">NRmbB1</strain>
    </source>
</reference>
<comment type="similarity">
    <text evidence="1">Belongs to the NADH dehydrogenase family.</text>
</comment>
<evidence type="ECO:0000259" key="9">
    <source>
        <dbReference type="Pfam" id="PF07992"/>
    </source>
</evidence>
<evidence type="ECO:0000256" key="1">
    <source>
        <dbReference type="ARBA" id="ARBA00005272"/>
    </source>
</evidence>
<dbReference type="Proteomes" id="UP000662904">
    <property type="component" value="Chromosome"/>
</dbReference>
<name>A0A8A0RHT7_9FIRM</name>
<keyword evidence="11" id="KW-1185">Reference proteome</keyword>
<dbReference type="GO" id="GO:0050136">
    <property type="term" value="F:NADH dehydrogenase (quinone) (non-electrogenic) activity"/>
    <property type="evidence" value="ECO:0007669"/>
    <property type="project" value="UniProtKB-EC"/>
</dbReference>
<feature type="domain" description="FAD/NAD(P)-binding" evidence="9">
    <location>
        <begin position="6"/>
        <end position="312"/>
    </location>
</feature>
<dbReference type="InterPro" id="IPR045024">
    <property type="entry name" value="NDH-2"/>
</dbReference>
<evidence type="ECO:0000256" key="3">
    <source>
        <dbReference type="ARBA" id="ARBA00022630"/>
    </source>
</evidence>
<keyword evidence="8" id="KW-0812">Transmembrane</keyword>
<keyword evidence="4" id="KW-0274">FAD</keyword>
<comment type="catalytic activity">
    <reaction evidence="7">
        <text>a quinone + NADH + H(+) = a quinol + NAD(+)</text>
        <dbReference type="Rhea" id="RHEA:46160"/>
        <dbReference type="ChEBI" id="CHEBI:15378"/>
        <dbReference type="ChEBI" id="CHEBI:24646"/>
        <dbReference type="ChEBI" id="CHEBI:57540"/>
        <dbReference type="ChEBI" id="CHEBI:57945"/>
        <dbReference type="ChEBI" id="CHEBI:132124"/>
        <dbReference type="EC" id="1.6.5.9"/>
    </reaction>
</comment>
<dbReference type="SUPFAM" id="SSF51905">
    <property type="entry name" value="FAD/NAD(P)-binding domain"/>
    <property type="match status" value="1"/>
</dbReference>
<dbReference type="AlphaFoldDB" id="A0A8A0RHT7"/>
<dbReference type="KEGG" id="kme:H0A61_00079"/>
<feature type="transmembrane region" description="Helical" evidence="8">
    <location>
        <begin position="572"/>
        <end position="596"/>
    </location>
</feature>
<evidence type="ECO:0000256" key="7">
    <source>
        <dbReference type="ARBA" id="ARBA00047599"/>
    </source>
</evidence>
<keyword evidence="3" id="KW-0285">Flavoprotein</keyword>
<proteinExistence type="inferred from homology"/>
<feature type="transmembrane region" description="Helical" evidence="8">
    <location>
        <begin position="359"/>
        <end position="376"/>
    </location>
</feature>
<feature type="transmembrane region" description="Helical" evidence="8">
    <location>
        <begin position="536"/>
        <end position="566"/>
    </location>
</feature>
<accession>A0A8A0RHT7</accession>
<evidence type="ECO:0000256" key="5">
    <source>
        <dbReference type="ARBA" id="ARBA00023002"/>
    </source>
</evidence>
<feature type="transmembrane region" description="Helical" evidence="8">
    <location>
        <begin position="421"/>
        <end position="438"/>
    </location>
</feature>
<feature type="transmembrane region" description="Helical" evidence="8">
    <location>
        <begin position="383"/>
        <end position="401"/>
    </location>
</feature>
<dbReference type="PANTHER" id="PTHR43706:SF47">
    <property type="entry name" value="EXTERNAL NADH-UBIQUINONE OXIDOREDUCTASE 1, MITOCHONDRIAL-RELATED"/>
    <property type="match status" value="1"/>
</dbReference>
<evidence type="ECO:0000256" key="6">
    <source>
        <dbReference type="ARBA" id="ARBA00023027"/>
    </source>
</evidence>
<organism evidence="10 11">
    <name type="scientific">Koleobacter methoxysyntrophicus</name>
    <dbReference type="NCBI Taxonomy" id="2751313"/>
    <lineage>
        <taxon>Bacteria</taxon>
        <taxon>Bacillati</taxon>
        <taxon>Bacillota</taxon>
        <taxon>Clostridia</taxon>
        <taxon>Koleobacterales</taxon>
        <taxon>Koleobacteraceae</taxon>
        <taxon>Koleobacter</taxon>
    </lineage>
</organism>
<keyword evidence="8" id="KW-1133">Transmembrane helix</keyword>
<dbReference type="EMBL" id="CP059066">
    <property type="protein sequence ID" value="QSQ07763.1"/>
    <property type="molecule type" value="Genomic_DNA"/>
</dbReference>
<dbReference type="Pfam" id="PF07992">
    <property type="entry name" value="Pyr_redox_2"/>
    <property type="match status" value="1"/>
</dbReference>
<evidence type="ECO:0000256" key="8">
    <source>
        <dbReference type="SAM" id="Phobius"/>
    </source>
</evidence>
<dbReference type="PRINTS" id="PR00368">
    <property type="entry name" value="FADPNR"/>
</dbReference>